<dbReference type="AlphaFoldDB" id="A0A8J4WYM2"/>
<protein>
    <submittedName>
        <fullName evidence="1">Uncharacterized protein</fullName>
    </submittedName>
</protein>
<dbReference type="Proteomes" id="UP000727407">
    <property type="component" value="Unassembled WGS sequence"/>
</dbReference>
<gene>
    <name evidence="1" type="ORF">DAT39_013046</name>
</gene>
<proteinExistence type="predicted"/>
<keyword evidence="2" id="KW-1185">Reference proteome</keyword>
<reference evidence="1" key="1">
    <citation type="submission" date="2020-07" db="EMBL/GenBank/DDBJ databases">
        <title>Clarias magur genome sequencing, assembly and annotation.</title>
        <authorList>
            <person name="Kushwaha B."/>
            <person name="Kumar R."/>
            <person name="Das P."/>
            <person name="Joshi C.G."/>
            <person name="Kumar D."/>
            <person name="Nagpure N.S."/>
            <person name="Pandey M."/>
            <person name="Agarwal S."/>
            <person name="Srivastava S."/>
            <person name="Singh M."/>
            <person name="Sahoo L."/>
            <person name="Jayasankar P."/>
            <person name="Meher P.K."/>
            <person name="Koringa P.G."/>
            <person name="Iquebal M.A."/>
            <person name="Das S.P."/>
            <person name="Bit A."/>
            <person name="Patnaik S."/>
            <person name="Patel N."/>
            <person name="Shah T.M."/>
            <person name="Hinsu A."/>
            <person name="Jena J.K."/>
        </authorList>
    </citation>
    <scope>NUCLEOTIDE SEQUENCE</scope>
    <source>
        <strain evidence="1">CIFAMagur01</strain>
        <tissue evidence="1">Testis</tissue>
    </source>
</reference>
<dbReference type="EMBL" id="QNUK01000243">
    <property type="protein sequence ID" value="KAF5897239.1"/>
    <property type="molecule type" value="Genomic_DNA"/>
</dbReference>
<evidence type="ECO:0000313" key="1">
    <source>
        <dbReference type="EMBL" id="KAF5897239.1"/>
    </source>
</evidence>
<name>A0A8J4WYM2_CLAMG</name>
<sequence length="101" mass="11733">MSASLRENNKQLNRLAGSGGEIPRWWQCPGNRVKLLRRLLLPFLVVSLPLSRRCITRGALSNAEPQLRERQECDMQVNRYCRRTAAESKRGQHFRGSREQQ</sequence>
<organism evidence="1 2">
    <name type="scientific">Clarias magur</name>
    <name type="common">Asian catfish</name>
    <name type="synonym">Macropteronotus magur</name>
    <dbReference type="NCBI Taxonomy" id="1594786"/>
    <lineage>
        <taxon>Eukaryota</taxon>
        <taxon>Metazoa</taxon>
        <taxon>Chordata</taxon>
        <taxon>Craniata</taxon>
        <taxon>Vertebrata</taxon>
        <taxon>Euteleostomi</taxon>
        <taxon>Actinopterygii</taxon>
        <taxon>Neopterygii</taxon>
        <taxon>Teleostei</taxon>
        <taxon>Ostariophysi</taxon>
        <taxon>Siluriformes</taxon>
        <taxon>Clariidae</taxon>
        <taxon>Clarias</taxon>
    </lineage>
</organism>
<accession>A0A8J4WYM2</accession>
<comment type="caution">
    <text evidence="1">The sequence shown here is derived from an EMBL/GenBank/DDBJ whole genome shotgun (WGS) entry which is preliminary data.</text>
</comment>
<evidence type="ECO:0000313" key="2">
    <source>
        <dbReference type="Proteomes" id="UP000727407"/>
    </source>
</evidence>